<organism evidence="3 4">
    <name type="scientific">Shouchella xiaoxiensis</name>
    <dbReference type="NCBI Taxonomy" id="766895"/>
    <lineage>
        <taxon>Bacteria</taxon>
        <taxon>Bacillati</taxon>
        <taxon>Bacillota</taxon>
        <taxon>Bacilli</taxon>
        <taxon>Bacillales</taxon>
        <taxon>Bacillaceae</taxon>
        <taxon>Shouchella</taxon>
    </lineage>
</organism>
<dbReference type="Proteomes" id="UP001179280">
    <property type="component" value="Unassembled WGS sequence"/>
</dbReference>
<keyword evidence="1" id="KW-0046">Antibiotic resistance</keyword>
<protein>
    <submittedName>
        <fullName evidence="3">Catechol 2,3-dioxygenase-like lactoylglutathione lyase family enzyme</fullName>
    </submittedName>
</protein>
<dbReference type="RefSeq" id="WP_204466674.1">
    <property type="nucleotide sequence ID" value="NZ_JAFBCV010000008.1"/>
</dbReference>
<dbReference type="PRINTS" id="PR00311">
    <property type="entry name" value="BLEOMYCINRST"/>
</dbReference>
<dbReference type="InterPro" id="IPR000335">
    <property type="entry name" value="Bleomycin-R"/>
</dbReference>
<sequence>MFTMLEAIPRLPVSNIQASCAFYKEKLGFEVIYSEEGYARLTCDKIELHLFKWSETNGITELVAESCRIRV</sequence>
<dbReference type="Pfam" id="PF00903">
    <property type="entry name" value="Glyoxalase"/>
    <property type="match status" value="1"/>
</dbReference>
<dbReference type="Gene3D" id="3.10.180.10">
    <property type="entry name" value="2,3-Dihydroxybiphenyl 1,2-Dioxygenase, domain 1"/>
    <property type="match status" value="1"/>
</dbReference>
<gene>
    <name evidence="3" type="ORF">JOC54_002706</name>
</gene>
<name>A0ABS2SWP7_9BACI</name>
<proteinExistence type="predicted"/>
<evidence type="ECO:0000259" key="2">
    <source>
        <dbReference type="Pfam" id="PF00903"/>
    </source>
</evidence>
<keyword evidence="4" id="KW-1185">Reference proteome</keyword>
<evidence type="ECO:0000256" key="1">
    <source>
        <dbReference type="ARBA" id="ARBA00023251"/>
    </source>
</evidence>
<accession>A0ABS2SWP7</accession>
<dbReference type="InterPro" id="IPR004360">
    <property type="entry name" value="Glyas_Fos-R_dOase_dom"/>
</dbReference>
<evidence type="ECO:0000313" key="4">
    <source>
        <dbReference type="Proteomes" id="UP001179280"/>
    </source>
</evidence>
<dbReference type="SUPFAM" id="SSF54593">
    <property type="entry name" value="Glyoxalase/Bleomycin resistance protein/Dihydroxybiphenyl dioxygenase"/>
    <property type="match status" value="1"/>
</dbReference>
<dbReference type="InterPro" id="IPR029068">
    <property type="entry name" value="Glyas_Bleomycin-R_OHBP_Dase"/>
</dbReference>
<evidence type="ECO:0000313" key="3">
    <source>
        <dbReference type="EMBL" id="MBM7839426.1"/>
    </source>
</evidence>
<feature type="domain" description="Glyoxalase/fosfomycin resistance/dioxygenase" evidence="2">
    <location>
        <begin position="11"/>
        <end position="55"/>
    </location>
</feature>
<comment type="caution">
    <text evidence="3">The sequence shown here is derived from an EMBL/GenBank/DDBJ whole genome shotgun (WGS) entry which is preliminary data.</text>
</comment>
<reference evidence="3" key="1">
    <citation type="submission" date="2021-01" db="EMBL/GenBank/DDBJ databases">
        <title>Genomic Encyclopedia of Type Strains, Phase IV (KMG-IV): sequencing the most valuable type-strain genomes for metagenomic binning, comparative biology and taxonomic classification.</title>
        <authorList>
            <person name="Goeker M."/>
        </authorList>
    </citation>
    <scope>NUCLEOTIDE SEQUENCE</scope>
    <source>
        <strain evidence="3">DSM 21943</strain>
    </source>
</reference>
<dbReference type="EMBL" id="JAFBCV010000008">
    <property type="protein sequence ID" value="MBM7839426.1"/>
    <property type="molecule type" value="Genomic_DNA"/>
</dbReference>